<dbReference type="Pfam" id="PF01476">
    <property type="entry name" value="LysM"/>
    <property type="match status" value="1"/>
</dbReference>
<dbReference type="InterPro" id="IPR018392">
    <property type="entry name" value="LysM"/>
</dbReference>
<feature type="region of interest" description="Disordered" evidence="1">
    <location>
        <begin position="166"/>
        <end position="201"/>
    </location>
</feature>
<keyword evidence="3" id="KW-1185">Reference proteome</keyword>
<dbReference type="PANTHER" id="PTHR20932">
    <property type="entry name" value="LYSM AND PUTATIVE PEPTIDOGLYCAN-BINDING DOMAIN-CONTAINING PROTEIN"/>
    <property type="match status" value="1"/>
</dbReference>
<feature type="domain" description="LysM" evidence="2">
    <location>
        <begin position="39"/>
        <end position="83"/>
    </location>
</feature>
<evidence type="ECO:0000256" key="1">
    <source>
        <dbReference type="SAM" id="MobiDB-lite"/>
    </source>
</evidence>
<dbReference type="Gene3D" id="3.10.350.10">
    <property type="entry name" value="LysM domain"/>
    <property type="match status" value="1"/>
</dbReference>
<dbReference type="CDD" id="cd00118">
    <property type="entry name" value="LysM"/>
    <property type="match status" value="1"/>
</dbReference>
<dbReference type="OrthoDB" id="2107166at2759"/>
<proteinExistence type="predicted"/>
<reference evidence="4" key="1">
    <citation type="submission" date="2025-08" db="UniProtKB">
        <authorList>
            <consortium name="RefSeq"/>
        </authorList>
    </citation>
    <scope>IDENTIFICATION</scope>
    <source>
        <strain evidence="4">USDA-PBARC FA_bdor</strain>
        <tissue evidence="4">Whole organism</tissue>
    </source>
</reference>
<name>A0A9R1TTS9_9HYME</name>
<dbReference type="PANTHER" id="PTHR20932:SF8">
    <property type="entry name" value="LD22649P"/>
    <property type="match status" value="1"/>
</dbReference>
<accession>A0A9R1TTS9</accession>
<gene>
    <name evidence="4" type="primary">LOC105274247</name>
</gene>
<dbReference type="SUPFAM" id="SSF54106">
    <property type="entry name" value="LysM domain"/>
    <property type="match status" value="1"/>
</dbReference>
<dbReference type="GeneID" id="105274247"/>
<dbReference type="InterPro" id="IPR045030">
    <property type="entry name" value="LYSM1-4"/>
</dbReference>
<evidence type="ECO:0000313" key="4">
    <source>
        <dbReference type="RefSeq" id="XP_011315485.1"/>
    </source>
</evidence>
<protein>
    <submittedName>
        <fullName evidence="4">LysM and putative peptidoglycan-binding domain-containing protein 1 isoform X1</fullName>
    </submittedName>
</protein>
<dbReference type="RefSeq" id="XP_011315485.1">
    <property type="nucleotide sequence ID" value="XM_011317183.1"/>
</dbReference>
<dbReference type="CTD" id="41738"/>
<dbReference type="Proteomes" id="UP000694866">
    <property type="component" value="Unplaced"/>
</dbReference>
<feature type="compositionally biased region" description="Low complexity" evidence="1">
    <location>
        <begin position="173"/>
        <end position="187"/>
    </location>
</feature>
<sequence>MDQGLCREMEERISIRDTSRKLKKYGSTSKHLIRNESLVKHFVSKSDTLAGIALRYGATTEQIRRINRLWATDSLFLREYLLVPVPKDSNTQQFNDGIARENSGVECEVPSAVQMASTSDDSDVDNFLAKMDSSIASVKKEIQKVQGQSSFMSDDGVFVQRRPGTRSLRHSLTHSTPPMSSTSSSLNHHTRSSSEDDVHDLPSAVVMTHGKKLKTSLQKLQQQQDEIFQL</sequence>
<organism evidence="3 4">
    <name type="scientific">Fopius arisanus</name>
    <dbReference type="NCBI Taxonomy" id="64838"/>
    <lineage>
        <taxon>Eukaryota</taxon>
        <taxon>Metazoa</taxon>
        <taxon>Ecdysozoa</taxon>
        <taxon>Arthropoda</taxon>
        <taxon>Hexapoda</taxon>
        <taxon>Insecta</taxon>
        <taxon>Pterygota</taxon>
        <taxon>Neoptera</taxon>
        <taxon>Endopterygota</taxon>
        <taxon>Hymenoptera</taxon>
        <taxon>Apocrita</taxon>
        <taxon>Ichneumonoidea</taxon>
        <taxon>Braconidae</taxon>
        <taxon>Opiinae</taxon>
        <taxon>Fopius</taxon>
    </lineage>
</organism>
<evidence type="ECO:0000259" key="2">
    <source>
        <dbReference type="PROSITE" id="PS51782"/>
    </source>
</evidence>
<dbReference type="AlphaFoldDB" id="A0A9R1TTS9"/>
<dbReference type="KEGG" id="fas:105274247"/>
<dbReference type="PROSITE" id="PS51782">
    <property type="entry name" value="LYSM"/>
    <property type="match status" value="1"/>
</dbReference>
<evidence type="ECO:0000313" key="3">
    <source>
        <dbReference type="Proteomes" id="UP000694866"/>
    </source>
</evidence>
<dbReference type="InterPro" id="IPR036779">
    <property type="entry name" value="LysM_dom_sf"/>
</dbReference>